<dbReference type="OrthoDB" id="271745at2759"/>
<dbReference type="EMBL" id="QGMH01000188">
    <property type="protein sequence ID" value="TVY23320.1"/>
    <property type="molecule type" value="Genomic_DNA"/>
</dbReference>
<sequence>MTDRTDSHSEYQNTVWPSHNSLQYRKQGKPALDFPAQASCLAEESEQHCKFLIKTSCSKTTKDCVLRKDVIEHLLLPNSVSQVMLLTKPLTTFLSQNASPQLPTLLLISPTGKLLSSSSPLPASILRTQATVACTTWNLYHPFQASTSSRVNTSLPPGPTSLSSASTSDLSSITIQLSHGTMVIRSLSCGLLFVAIGPSITPTTAPSSHHLLFSPHIASSHTSPQASPPTHQYLHDGLGERVVSGGSLTVGSGAPSEAGSVGSSVTGARTHASILGIKRQADEVGRWLETSLKGFVLSTGEGR</sequence>
<accession>A0A8H8TWI1</accession>
<gene>
    <name evidence="2" type="ORF">LHYA1_G007192</name>
</gene>
<feature type="region of interest" description="Disordered" evidence="1">
    <location>
        <begin position="245"/>
        <end position="265"/>
    </location>
</feature>
<dbReference type="Proteomes" id="UP000431533">
    <property type="component" value="Unassembled WGS sequence"/>
</dbReference>
<evidence type="ECO:0000313" key="3">
    <source>
        <dbReference type="Proteomes" id="UP000431533"/>
    </source>
</evidence>
<evidence type="ECO:0000313" key="2">
    <source>
        <dbReference type="EMBL" id="TVY23320.1"/>
    </source>
</evidence>
<dbReference type="RefSeq" id="XP_031002108.1">
    <property type="nucleotide sequence ID" value="XM_031152122.1"/>
</dbReference>
<organism evidence="2 3">
    <name type="scientific">Lachnellula hyalina</name>
    <dbReference type="NCBI Taxonomy" id="1316788"/>
    <lineage>
        <taxon>Eukaryota</taxon>
        <taxon>Fungi</taxon>
        <taxon>Dikarya</taxon>
        <taxon>Ascomycota</taxon>
        <taxon>Pezizomycotina</taxon>
        <taxon>Leotiomycetes</taxon>
        <taxon>Helotiales</taxon>
        <taxon>Lachnaceae</taxon>
        <taxon>Lachnellula</taxon>
    </lineage>
</organism>
<dbReference type="GeneID" id="41987390"/>
<comment type="caution">
    <text evidence="2">The sequence shown here is derived from an EMBL/GenBank/DDBJ whole genome shotgun (WGS) entry which is preliminary data.</text>
</comment>
<proteinExistence type="predicted"/>
<protein>
    <submittedName>
        <fullName evidence="2">Uncharacterized protein</fullName>
    </submittedName>
</protein>
<dbReference type="Gene3D" id="3.30.450.30">
    <property type="entry name" value="Dynein light chain 2a, cytoplasmic"/>
    <property type="match status" value="1"/>
</dbReference>
<name>A0A8H8TWI1_9HELO</name>
<evidence type="ECO:0000256" key="1">
    <source>
        <dbReference type="SAM" id="MobiDB-lite"/>
    </source>
</evidence>
<dbReference type="AlphaFoldDB" id="A0A8H8TWI1"/>
<reference evidence="2 3" key="1">
    <citation type="submission" date="2018-05" db="EMBL/GenBank/DDBJ databases">
        <title>Genome sequencing and assembly of the regulated plant pathogen Lachnellula willkommii and related sister species for the development of diagnostic species identification markers.</title>
        <authorList>
            <person name="Giroux E."/>
            <person name="Bilodeau G."/>
        </authorList>
    </citation>
    <scope>NUCLEOTIDE SEQUENCE [LARGE SCALE GENOMIC DNA]</scope>
    <source>
        <strain evidence="2 3">CBS 185.66</strain>
    </source>
</reference>
<keyword evidence="3" id="KW-1185">Reference proteome</keyword>